<evidence type="ECO:0000313" key="1">
    <source>
        <dbReference type="EMBL" id="KAH7672409.1"/>
    </source>
</evidence>
<evidence type="ECO:0000313" key="2">
    <source>
        <dbReference type="Proteomes" id="UP000827976"/>
    </source>
</evidence>
<dbReference type="Proteomes" id="UP000827976">
    <property type="component" value="Chromosome 9"/>
</dbReference>
<sequence>MAKFTGILLFLICLAGFHVCFGNTDPQDVAALRSLMEQWQNTPSTWGQTDDPCGTAWQGITCSGSRVVTLILSNQNIQGTLSGDIAQLSQLQTLDLSLNGDLGGPLTASIGNLKQLQSLSLQNCSFTGSIPGELGSLSNLTFLALNSNQFSGTIPASLGKLSNVYWLDLADNQLSGQLPISSGTSPGLDLLVKTQHFHFNKNNLSGTIPEKLFSSQMQLIHILFDGNNFTGEIPASIGLVNSLEALRLDRNGLSGPVPSSIANLTNLHELNLANNKLTGLMPNLTGMSSLNYVDLSNNTFDRSETPLWFSTLDTLTSLVVSYGRLSGPVPQKLFSLPQIQQVILDNNEFNGTLNMGSNISTHLQTVNLENNNISLFTPPPNFHNTIMLHGNEVCETVSVIKNSTYCSDHPQTLTPYSTSLASCGSSSCSSGLSVRPLSCNCACPLTGMLTFRAPYFSDVTNRTVFQDLENQLWQNLSLSPGSVYLENPFFDENSYMQVQVKLFPPTGTSFNQSEVSRISSQLGQQNKFKPPKIFGPYLFTGNPYPCQDNQSGGSSFSKGAAAGIAAGCAILLLVLIGMGIYAFRQKRRAERATEISKPFAAWASSKGVDGVPQLKGARWFTFDELTKCTNNFAEMNEIGAGGYGKVYKGQLPSGQVVAIKRAQAGSLQGAAEFKTEIELLSRVHHKNLVGLVGFCFEQGEQMLVYEFISNGTLRENLSAENGKQQLDWMKRLKIALGSARGLAYLHELADPPIIHRDIKSANILLDKNLNAKVADFGLSKLVSDAEKGHVSTQVKGTLGYLDPEYYMTQLLTEKSDVYSYGVVMLDLITGKPPLHKGKYIVREVRLALNMMGEDPYCGLEDMVDPVIRNSETLIAFKSFVQLAMLCVEETGARRPKMNQVVKEIELMLQSDGFQIEPESEPSSATDFYREAGVGTALHGHLYNDQQLPTKEASSSGFDYSGAYALSTKIEPK</sequence>
<keyword evidence="1" id="KW-0808">Transferase</keyword>
<proteinExistence type="predicted"/>
<dbReference type="EMBL" id="CM037019">
    <property type="protein sequence ID" value="KAH7672409.1"/>
    <property type="molecule type" value="Genomic_DNA"/>
</dbReference>
<name>A0ACB7VFD0_DIOAL</name>
<protein>
    <submittedName>
        <fullName evidence="1">Non-specific serine/threonine protein kinase protein</fullName>
        <ecNumber evidence="1">2.7.11.1</ecNumber>
    </submittedName>
</protein>
<keyword evidence="2" id="KW-1185">Reference proteome</keyword>
<gene>
    <name evidence="1" type="ORF">IHE45_09G052900</name>
</gene>
<dbReference type="EC" id="2.7.11.1" evidence="1"/>
<organism evidence="1 2">
    <name type="scientific">Dioscorea alata</name>
    <name type="common">Purple yam</name>
    <dbReference type="NCBI Taxonomy" id="55571"/>
    <lineage>
        <taxon>Eukaryota</taxon>
        <taxon>Viridiplantae</taxon>
        <taxon>Streptophyta</taxon>
        <taxon>Embryophyta</taxon>
        <taxon>Tracheophyta</taxon>
        <taxon>Spermatophyta</taxon>
        <taxon>Magnoliopsida</taxon>
        <taxon>Liliopsida</taxon>
        <taxon>Dioscoreales</taxon>
        <taxon>Dioscoreaceae</taxon>
        <taxon>Dioscorea</taxon>
    </lineage>
</organism>
<comment type="caution">
    <text evidence="1">The sequence shown here is derived from an EMBL/GenBank/DDBJ whole genome shotgun (WGS) entry which is preliminary data.</text>
</comment>
<accession>A0ACB7VFD0</accession>
<keyword evidence="1" id="KW-0723">Serine/threonine-protein kinase</keyword>
<reference evidence="2" key="1">
    <citation type="journal article" date="2022" name="Nat. Commun.">
        <title>Chromosome evolution and the genetic basis of agronomically important traits in greater yam.</title>
        <authorList>
            <person name="Bredeson J.V."/>
            <person name="Lyons J.B."/>
            <person name="Oniyinde I.O."/>
            <person name="Okereke N.R."/>
            <person name="Kolade O."/>
            <person name="Nnabue I."/>
            <person name="Nwadili C.O."/>
            <person name="Hribova E."/>
            <person name="Parker M."/>
            <person name="Nwogha J."/>
            <person name="Shu S."/>
            <person name="Carlson J."/>
            <person name="Kariba R."/>
            <person name="Muthemba S."/>
            <person name="Knop K."/>
            <person name="Barton G.J."/>
            <person name="Sherwood A.V."/>
            <person name="Lopez-Montes A."/>
            <person name="Asiedu R."/>
            <person name="Jamnadass R."/>
            <person name="Muchugi A."/>
            <person name="Goodstein D."/>
            <person name="Egesi C.N."/>
            <person name="Featherston J."/>
            <person name="Asfaw A."/>
            <person name="Simpson G.G."/>
            <person name="Dolezel J."/>
            <person name="Hendre P.S."/>
            <person name="Van Deynze A."/>
            <person name="Kumar P.L."/>
            <person name="Obidiegwu J.E."/>
            <person name="Bhattacharjee R."/>
            <person name="Rokhsar D.S."/>
        </authorList>
    </citation>
    <scope>NUCLEOTIDE SEQUENCE [LARGE SCALE GENOMIC DNA]</scope>
    <source>
        <strain evidence="2">cv. TDa95/00328</strain>
    </source>
</reference>
<keyword evidence="1" id="KW-0418">Kinase</keyword>